<dbReference type="Pfam" id="PF07690">
    <property type="entry name" value="MFS_1"/>
    <property type="match status" value="1"/>
</dbReference>
<feature type="transmembrane region" description="Helical" evidence="6">
    <location>
        <begin position="235"/>
        <end position="257"/>
    </location>
</feature>
<gene>
    <name evidence="8" type="ORF">ACFSBJ_14350</name>
</gene>
<dbReference type="EMBL" id="JBHUDL010000010">
    <property type="protein sequence ID" value="MFD1634910.1"/>
    <property type="molecule type" value="Genomic_DNA"/>
</dbReference>
<dbReference type="RefSeq" id="WP_256405143.1">
    <property type="nucleotide sequence ID" value="NZ_CP187151.1"/>
</dbReference>
<feature type="transmembrane region" description="Helical" evidence="6">
    <location>
        <begin position="386"/>
        <end position="407"/>
    </location>
</feature>
<dbReference type="InterPro" id="IPR036259">
    <property type="entry name" value="MFS_trans_sf"/>
</dbReference>
<evidence type="ECO:0000256" key="1">
    <source>
        <dbReference type="ARBA" id="ARBA00004651"/>
    </source>
</evidence>
<evidence type="ECO:0000256" key="5">
    <source>
        <dbReference type="ARBA" id="ARBA00023136"/>
    </source>
</evidence>
<keyword evidence="9" id="KW-1185">Reference proteome</keyword>
<feature type="transmembrane region" description="Helical" evidence="6">
    <location>
        <begin position="171"/>
        <end position="193"/>
    </location>
</feature>
<dbReference type="GO" id="GO:0005886">
    <property type="term" value="C:plasma membrane"/>
    <property type="evidence" value="ECO:0007669"/>
    <property type="project" value="UniProtKB-SubCell"/>
</dbReference>
<comment type="caution">
    <text evidence="8">The sequence shown here is derived from an EMBL/GenBank/DDBJ whole genome shotgun (WGS) entry which is preliminary data.</text>
</comment>
<organism evidence="8 9">
    <name type="scientific">Haloplanus ruber</name>
    <dbReference type="NCBI Taxonomy" id="869892"/>
    <lineage>
        <taxon>Archaea</taxon>
        <taxon>Methanobacteriati</taxon>
        <taxon>Methanobacteriota</taxon>
        <taxon>Stenosarchaea group</taxon>
        <taxon>Halobacteria</taxon>
        <taxon>Halobacteriales</taxon>
        <taxon>Haloferacaceae</taxon>
        <taxon>Haloplanus</taxon>
    </lineage>
</organism>
<feature type="transmembrane region" description="Helical" evidence="6">
    <location>
        <begin position="360"/>
        <end position="380"/>
    </location>
</feature>
<feature type="transmembrane region" description="Helical" evidence="6">
    <location>
        <begin position="144"/>
        <end position="165"/>
    </location>
</feature>
<evidence type="ECO:0000256" key="2">
    <source>
        <dbReference type="ARBA" id="ARBA00022475"/>
    </source>
</evidence>
<reference evidence="8 9" key="1">
    <citation type="journal article" date="2019" name="Int. J. Syst. Evol. Microbiol.">
        <title>The Global Catalogue of Microorganisms (GCM) 10K type strain sequencing project: providing services to taxonomists for standard genome sequencing and annotation.</title>
        <authorList>
            <consortium name="The Broad Institute Genomics Platform"/>
            <consortium name="The Broad Institute Genome Sequencing Center for Infectious Disease"/>
            <person name="Wu L."/>
            <person name="Ma J."/>
        </authorList>
    </citation>
    <scope>NUCLEOTIDE SEQUENCE [LARGE SCALE GENOMIC DNA]</scope>
    <source>
        <strain evidence="8 9">CGMCC 1.10594</strain>
    </source>
</reference>
<feature type="transmembrane region" description="Helical" evidence="6">
    <location>
        <begin position="301"/>
        <end position="319"/>
    </location>
</feature>
<accession>A0ABD6D185</accession>
<dbReference type="SUPFAM" id="SSF103473">
    <property type="entry name" value="MFS general substrate transporter"/>
    <property type="match status" value="1"/>
</dbReference>
<keyword evidence="3 6" id="KW-0812">Transmembrane</keyword>
<protein>
    <submittedName>
        <fullName evidence="8">MFS transporter</fullName>
    </submittedName>
</protein>
<keyword evidence="4 6" id="KW-1133">Transmembrane helix</keyword>
<dbReference type="InterPro" id="IPR050189">
    <property type="entry name" value="MFS_Efflux_Transporters"/>
</dbReference>
<sequence>MTRLRRALADAVAPLRGGGRGWVLLTVAVGWLFTLGLRFLVPALLPQVKDTFHLDNAGAGLAVTVIWGCYALMQFPAGLLADRVGERTVLAASLALSAGSLALLAVAPLFVVFLAGAAAFGIGSGLYGPARGTSLSKAFPRNDGAAFGITLAAGSLGSAVIPLVAGTAVGVVGWRLLVGGTIPAFLFVAALAWTTLPDPIDAGVSPDGGDPATERSLSLPEVLRGLPRALRNRNVILAGLGLTFYLFAFQGLTAFLPTYLVAQEGIDQSVAGGIFAVLFVGGAVSQLAVGSAADRYGARPTLVVVAAVGVLTLLAVPVADGRPVWVGLVFLLGTRMAIAPVTNAYVVARLPPDVRGAAWGLLRTCLFLVGSTGSVFVGAMADADRFDAAFLALGGITAVAVVCYAGLTPRTPRL</sequence>
<evidence type="ECO:0000313" key="8">
    <source>
        <dbReference type="EMBL" id="MFD1634910.1"/>
    </source>
</evidence>
<evidence type="ECO:0000313" key="9">
    <source>
        <dbReference type="Proteomes" id="UP001597075"/>
    </source>
</evidence>
<evidence type="ECO:0000256" key="3">
    <source>
        <dbReference type="ARBA" id="ARBA00022692"/>
    </source>
</evidence>
<feature type="transmembrane region" description="Helical" evidence="6">
    <location>
        <begin position="269"/>
        <end position="289"/>
    </location>
</feature>
<feature type="domain" description="Major facilitator superfamily (MFS) profile" evidence="7">
    <location>
        <begin position="23"/>
        <end position="412"/>
    </location>
</feature>
<evidence type="ECO:0000259" key="7">
    <source>
        <dbReference type="PROSITE" id="PS50850"/>
    </source>
</evidence>
<name>A0ABD6D185_9EURY</name>
<feature type="transmembrane region" description="Helical" evidence="6">
    <location>
        <begin position="325"/>
        <end position="348"/>
    </location>
</feature>
<dbReference type="PANTHER" id="PTHR43124">
    <property type="entry name" value="PURINE EFFLUX PUMP PBUE"/>
    <property type="match status" value="1"/>
</dbReference>
<dbReference type="Proteomes" id="UP001597075">
    <property type="component" value="Unassembled WGS sequence"/>
</dbReference>
<keyword evidence="2" id="KW-1003">Cell membrane</keyword>
<feature type="transmembrane region" description="Helical" evidence="6">
    <location>
        <begin position="22"/>
        <end position="45"/>
    </location>
</feature>
<feature type="transmembrane region" description="Helical" evidence="6">
    <location>
        <begin position="57"/>
        <end position="81"/>
    </location>
</feature>
<dbReference type="InterPro" id="IPR011701">
    <property type="entry name" value="MFS"/>
</dbReference>
<evidence type="ECO:0000256" key="6">
    <source>
        <dbReference type="SAM" id="Phobius"/>
    </source>
</evidence>
<dbReference type="AlphaFoldDB" id="A0ABD6D185"/>
<keyword evidence="5 6" id="KW-0472">Membrane</keyword>
<feature type="transmembrane region" description="Helical" evidence="6">
    <location>
        <begin position="101"/>
        <end position="123"/>
    </location>
</feature>
<dbReference type="PANTHER" id="PTHR43124:SF3">
    <property type="entry name" value="CHLORAMPHENICOL EFFLUX PUMP RV0191"/>
    <property type="match status" value="1"/>
</dbReference>
<comment type="subcellular location">
    <subcellularLocation>
        <location evidence="1">Cell membrane</location>
        <topology evidence="1">Multi-pass membrane protein</topology>
    </subcellularLocation>
</comment>
<dbReference type="PROSITE" id="PS50850">
    <property type="entry name" value="MFS"/>
    <property type="match status" value="1"/>
</dbReference>
<proteinExistence type="predicted"/>
<dbReference type="Gene3D" id="1.20.1250.20">
    <property type="entry name" value="MFS general substrate transporter like domains"/>
    <property type="match status" value="2"/>
</dbReference>
<dbReference type="InterPro" id="IPR020846">
    <property type="entry name" value="MFS_dom"/>
</dbReference>
<evidence type="ECO:0000256" key="4">
    <source>
        <dbReference type="ARBA" id="ARBA00022989"/>
    </source>
</evidence>